<evidence type="ECO:0008006" key="4">
    <source>
        <dbReference type="Google" id="ProtNLM"/>
    </source>
</evidence>
<feature type="chain" id="PRO_5012207992" description="Secreted protein" evidence="1">
    <location>
        <begin position="21"/>
        <end position="84"/>
    </location>
</feature>
<keyword evidence="3" id="KW-1185">Reference proteome</keyword>
<name>A0A1Q3EI03_LENED</name>
<reference evidence="2 3" key="2">
    <citation type="submission" date="2017-02" db="EMBL/GenBank/DDBJ databases">
        <title>A genome survey and senescence transcriptome analysis in Lentinula edodes.</title>
        <authorList>
            <person name="Sakamoto Y."/>
            <person name="Nakade K."/>
            <person name="Sato S."/>
            <person name="Yoshida Y."/>
            <person name="Miyazaki K."/>
            <person name="Natsume S."/>
            <person name="Konno N."/>
        </authorList>
    </citation>
    <scope>NUCLEOTIDE SEQUENCE [LARGE SCALE GENOMIC DNA]</scope>
    <source>
        <strain evidence="2 3">NBRC 111202</strain>
    </source>
</reference>
<protein>
    <recommendedName>
        <fullName evidence="4">Secreted protein</fullName>
    </recommendedName>
</protein>
<gene>
    <name evidence="2" type="ORF">LENED_008759</name>
</gene>
<dbReference type="EMBL" id="BDGU01000348">
    <property type="protein sequence ID" value="GAW06810.1"/>
    <property type="molecule type" value="Genomic_DNA"/>
</dbReference>
<organism evidence="2 3">
    <name type="scientific">Lentinula edodes</name>
    <name type="common">Shiitake mushroom</name>
    <name type="synonym">Lentinus edodes</name>
    <dbReference type="NCBI Taxonomy" id="5353"/>
    <lineage>
        <taxon>Eukaryota</taxon>
        <taxon>Fungi</taxon>
        <taxon>Dikarya</taxon>
        <taxon>Basidiomycota</taxon>
        <taxon>Agaricomycotina</taxon>
        <taxon>Agaricomycetes</taxon>
        <taxon>Agaricomycetidae</taxon>
        <taxon>Agaricales</taxon>
        <taxon>Marasmiineae</taxon>
        <taxon>Omphalotaceae</taxon>
        <taxon>Lentinula</taxon>
    </lineage>
</organism>
<accession>A0A1Q3EI03</accession>
<reference evidence="2 3" key="1">
    <citation type="submission" date="2016-08" db="EMBL/GenBank/DDBJ databases">
        <authorList>
            <consortium name="Lentinula edodes genome sequencing consortium"/>
            <person name="Sakamoto Y."/>
            <person name="Nakade K."/>
            <person name="Sato S."/>
            <person name="Yoshida Y."/>
            <person name="Miyazaki K."/>
            <person name="Natsume S."/>
            <person name="Konno N."/>
        </authorList>
    </citation>
    <scope>NUCLEOTIDE SEQUENCE [LARGE SCALE GENOMIC DNA]</scope>
    <source>
        <strain evidence="2 3">NBRC 111202</strain>
    </source>
</reference>
<feature type="signal peptide" evidence="1">
    <location>
        <begin position="1"/>
        <end position="20"/>
    </location>
</feature>
<evidence type="ECO:0000256" key="1">
    <source>
        <dbReference type="SAM" id="SignalP"/>
    </source>
</evidence>
<dbReference type="Proteomes" id="UP000188533">
    <property type="component" value="Unassembled WGS sequence"/>
</dbReference>
<comment type="caution">
    <text evidence="2">The sequence shown here is derived from an EMBL/GenBank/DDBJ whole genome shotgun (WGS) entry which is preliminary data.</text>
</comment>
<sequence length="84" mass="9788">MVVFVLHLSICASSWVPLLSWTLRRCSFKLRFHCCDHDFINEILLPQLEGRDDSVPTVPIRGTTQRVMPRELTTHLTRRTARVI</sequence>
<dbReference type="AlphaFoldDB" id="A0A1Q3EI03"/>
<keyword evidence="1" id="KW-0732">Signal</keyword>
<evidence type="ECO:0000313" key="3">
    <source>
        <dbReference type="Proteomes" id="UP000188533"/>
    </source>
</evidence>
<proteinExistence type="predicted"/>
<evidence type="ECO:0000313" key="2">
    <source>
        <dbReference type="EMBL" id="GAW06810.1"/>
    </source>
</evidence>